<dbReference type="Pfam" id="PF06559">
    <property type="entry name" value="DCD_N"/>
    <property type="match status" value="1"/>
</dbReference>
<dbReference type="InterPro" id="IPR053811">
    <property type="entry name" value="DCD_C"/>
</dbReference>
<organism evidence="3 4">
    <name type="scientific">Candidatus Liberibacter asiaticus str. gxpsy</name>
    <dbReference type="NCBI Taxonomy" id="1174529"/>
    <lineage>
        <taxon>Bacteria</taxon>
        <taxon>Pseudomonadati</taxon>
        <taxon>Pseudomonadota</taxon>
        <taxon>Alphaproteobacteria</taxon>
        <taxon>Hyphomicrobiales</taxon>
        <taxon>Rhizobiaceae</taxon>
        <taxon>Liberibacter</taxon>
    </lineage>
</organism>
<evidence type="ECO:0000259" key="2">
    <source>
        <dbReference type="Pfam" id="PF22569"/>
    </source>
</evidence>
<dbReference type="SUPFAM" id="SSF51283">
    <property type="entry name" value="dUTPase-like"/>
    <property type="match status" value="2"/>
</dbReference>
<accession>A0ABN4B0Y0</accession>
<dbReference type="Pfam" id="PF22569">
    <property type="entry name" value="DCD_C"/>
    <property type="match status" value="1"/>
</dbReference>
<dbReference type="InterPro" id="IPR036157">
    <property type="entry name" value="dUTPase-like_sf"/>
</dbReference>
<dbReference type="PANTHER" id="PTHR42680">
    <property type="entry name" value="DCTP DEAMINASE"/>
    <property type="match status" value="1"/>
</dbReference>
<protein>
    <submittedName>
        <fullName evidence="3">2'-deoxycytidine 5'-triphosphate deaminase</fullName>
        <ecNumber evidence="3">3.5.4.13</ecNumber>
    </submittedName>
</protein>
<dbReference type="PANTHER" id="PTHR42680:SF3">
    <property type="entry name" value="DCTP DEAMINASE"/>
    <property type="match status" value="1"/>
</dbReference>
<dbReference type="Proteomes" id="UP000011820">
    <property type="component" value="Chromosome"/>
</dbReference>
<keyword evidence="4" id="KW-1185">Reference proteome</keyword>
<evidence type="ECO:0000259" key="1">
    <source>
        <dbReference type="Pfam" id="PF06559"/>
    </source>
</evidence>
<dbReference type="EC" id="3.5.4.13" evidence="3"/>
<proteinExistence type="predicted"/>
<dbReference type="GeneID" id="93076721"/>
<dbReference type="InterPro" id="IPR010550">
    <property type="entry name" value="DCD_N"/>
</dbReference>
<evidence type="ECO:0000313" key="3">
    <source>
        <dbReference type="EMBL" id="AGH16717.1"/>
    </source>
</evidence>
<gene>
    <name evidence="3" type="ORF">WSI_01735</name>
</gene>
<feature type="domain" description="2'-deoxycytidine 5'-triphosphate deaminase C-terminal" evidence="2">
    <location>
        <begin position="170"/>
        <end position="363"/>
    </location>
</feature>
<evidence type="ECO:0000313" key="4">
    <source>
        <dbReference type="Proteomes" id="UP000011820"/>
    </source>
</evidence>
<name>A0ABN4B0Y0_LIBAS</name>
<sequence length="367" mass="41104">MNKGVLPDKAIATLAERGDIVSEHPLEKNQIQPASIDLRLSSKAYRVRASFLPNIDGLVSDKIKHFKLREIDLSGGTVLDANCVYIVPLMESLNLKNGISAYANPKSSIGRIDVFARVIGDRSQEFDSISPNYSGPLYLEILPRTFPIVVRVGSRLSQIRFVKERKFCSQEELSALHELSPLVQDGLRDFSGKGVALSVDLKGNEIGKKSIIGYRAKRHTAAIDVDSENKYDESDFWDPLFSWDAPEGQFILDPNEFYIFASREFIQIPPSLVAEMIPYDHSIGEFRVHYAGFFDPGFGCVLPQEVGAKAVLEVRSSVPFVLEHGQIIGRLKYESMDGEPERLYGEARGSHYQSQALKLSKHFHQTQ</sequence>
<feature type="domain" description="2'-deoxycytidine 5'-triphosphate deaminase N-terminal" evidence="1">
    <location>
        <begin position="3"/>
        <end position="163"/>
    </location>
</feature>
<keyword evidence="3" id="KW-0378">Hydrolase</keyword>
<dbReference type="Gene3D" id="2.70.40.10">
    <property type="match status" value="2"/>
</dbReference>
<dbReference type="NCBIfam" id="NF005734">
    <property type="entry name" value="PRK07559.1"/>
    <property type="match status" value="1"/>
</dbReference>
<dbReference type="RefSeq" id="WP_012778699.1">
    <property type="nucleotide sequence ID" value="NC_020549.1"/>
</dbReference>
<dbReference type="EMBL" id="CP004005">
    <property type="protein sequence ID" value="AGH16717.1"/>
    <property type="molecule type" value="Genomic_DNA"/>
</dbReference>
<dbReference type="GO" id="GO:0008829">
    <property type="term" value="F:dCTP deaminase activity"/>
    <property type="evidence" value="ECO:0007669"/>
    <property type="project" value="UniProtKB-EC"/>
</dbReference>
<reference evidence="3 4" key="1">
    <citation type="journal article" date="2013" name="Genome Announc.">
        <title>Complete Genome Sequence of a Chinese Strain of 'Candidatus Liberibacter asiaticus'.</title>
        <authorList>
            <person name="Lin H."/>
            <person name="Han C.S."/>
            <person name="Liu B."/>
            <person name="Lou B."/>
            <person name="Bai X."/>
            <person name="Deng C."/>
            <person name="Civerolo E.L."/>
            <person name="Gupta G."/>
        </authorList>
    </citation>
    <scope>NUCLEOTIDE SEQUENCE [LARGE SCALE GENOMIC DNA]</scope>
    <source>
        <strain evidence="4">gxpsy</strain>
    </source>
</reference>